<evidence type="ECO:0000313" key="1">
    <source>
        <dbReference type="EMBL" id="QHT39156.1"/>
    </source>
</evidence>
<sequence length="317" mass="37558">MDPSSFTKTSFCNIEIDNITTNESKQYILNSLSLLCSNIKYNSRYAKVFNEQFSKNLNNPHVFYLKSSGTPYLLFLTQINSINYAFFIDKKVKEGYSYPKIFILPYEFSPDLYKCSLFECELIRKRNKKWCIGVNDIYYYCGKNMKKTSIIDRMNTIHQVFNTKYTSSEFSNTCPPFVKKYFDYKDVSYVFNDFIPNLDYETRGIYFVPMRVDYSNILYIFKEKDSVKLVEKPKKTTKCFRIMKTMKPDVYELYGLKSDILTKIGIALVQTTLLSHSILSWFQDKDFDSEVLVECKYNEYFKKWEPISLSDECVDEI</sequence>
<proteinExistence type="predicted"/>
<dbReference type="Gene3D" id="3.30.470.30">
    <property type="entry name" value="DNA ligase/mRNA capping enzyme"/>
    <property type="match status" value="1"/>
</dbReference>
<organism evidence="1">
    <name type="scientific">viral metagenome</name>
    <dbReference type="NCBI Taxonomy" id="1070528"/>
    <lineage>
        <taxon>unclassified sequences</taxon>
        <taxon>metagenomes</taxon>
        <taxon>organismal metagenomes</taxon>
    </lineage>
</organism>
<evidence type="ECO:0008006" key="2">
    <source>
        <dbReference type="Google" id="ProtNLM"/>
    </source>
</evidence>
<accession>A0A6C0FBB6</accession>
<protein>
    <recommendedName>
        <fullName evidence="2">mRNA capping enzyme adenylation domain-containing protein</fullName>
    </recommendedName>
</protein>
<dbReference type="EMBL" id="MN738839">
    <property type="protein sequence ID" value="QHT39156.1"/>
    <property type="molecule type" value="Genomic_DNA"/>
</dbReference>
<dbReference type="AlphaFoldDB" id="A0A6C0FBB6"/>
<reference evidence="1" key="1">
    <citation type="journal article" date="2020" name="Nature">
        <title>Giant virus diversity and host interactions through global metagenomics.</title>
        <authorList>
            <person name="Schulz F."/>
            <person name="Roux S."/>
            <person name="Paez-Espino D."/>
            <person name="Jungbluth S."/>
            <person name="Walsh D.A."/>
            <person name="Denef V.J."/>
            <person name="McMahon K.D."/>
            <person name="Konstantinidis K.T."/>
            <person name="Eloe-Fadrosh E.A."/>
            <person name="Kyrpides N.C."/>
            <person name="Woyke T."/>
        </authorList>
    </citation>
    <scope>NUCLEOTIDE SEQUENCE</scope>
    <source>
        <strain evidence="1">GVMAG-S-ERX556126-94</strain>
    </source>
</reference>
<name>A0A6C0FBB6_9ZZZZ</name>